<evidence type="ECO:0000259" key="5">
    <source>
        <dbReference type="Pfam" id="PF08033"/>
    </source>
</evidence>
<proteinExistence type="predicted"/>
<dbReference type="InterPro" id="IPR029006">
    <property type="entry name" value="ADF-H/Gelsolin-like_dom_sf"/>
</dbReference>
<dbReference type="EMBL" id="JABAYA010000010">
    <property type="protein sequence ID" value="KAF7731415.1"/>
    <property type="molecule type" value="Genomic_DNA"/>
</dbReference>
<name>A0A8H7BUL2_9FUNG</name>
<evidence type="ECO:0000256" key="1">
    <source>
        <dbReference type="SAM" id="MobiDB-lite"/>
    </source>
</evidence>
<feature type="region of interest" description="Disordered" evidence="1">
    <location>
        <begin position="1"/>
        <end position="91"/>
    </location>
</feature>
<evidence type="ECO:0000259" key="2">
    <source>
        <dbReference type="Pfam" id="PF00626"/>
    </source>
</evidence>
<evidence type="ECO:0000259" key="3">
    <source>
        <dbReference type="Pfam" id="PF04811"/>
    </source>
</evidence>
<dbReference type="PANTHER" id="PTHR13803:SF4">
    <property type="entry name" value="SECRETORY 24CD, ISOFORM C"/>
    <property type="match status" value="1"/>
</dbReference>
<dbReference type="InterPro" id="IPR006896">
    <property type="entry name" value="Sec23/24_trunk_dom"/>
</dbReference>
<protein>
    <submittedName>
        <fullName evidence="6">COPII coat Sec23p-Sfb3p heterodimer component</fullName>
    </submittedName>
</protein>
<keyword evidence="7" id="KW-1185">Reference proteome</keyword>
<sequence length="1005" mass="111739">MNVNQPRPINAPTRPPPGGVRPPAPMNTVPGAIGRPPLMNPQGSYPARPMPPHPSRPPMMGSAPPPPRPQQPIATVPPGPSSPPAVNPVQSDLVSPMQNMHIQPPPVQPVVAGRTKRVYAVNPEVSAASTGQAAPWPHGLPPQQQPQQQMASPAAPPSMVPPPQVAPSTTSASGSAGIGYHNGPYAHSQQNLPPELRPPQQPRPRIDPDQMPAPVQVREQDQTMFEDKFFGTLERDRVPLATTSYIGLDQGNCNPRYMRSTLDKMPFSKDLADSSKLPIGLLIQPLAKLRADEVPIQVVNHGPTSIPGVSLHKEGNGLFAISVPIQTKASAGRFALDPTTDDFTWDRLQFLRGRRADVEQRPELRYGSVEFEVPQDYYSARAPVPLSYVFAIDVSSHSVQSGVLRAACEALKEALYGNNSAEHKIGPGNRIGLITFDRGVHFYNLAPSLTQAQMLVVPDVNDMFLPLQDGFLVDPWESKDIIVELLDNLPNLFEETRKYESVFTSAVRGGLRALDKTGGQLFVFQSCLPTYGPDALTSRDNKTLYNTDKERTLIAVQNESYKELGKECAKNGVCVNTWLLPSQYADAATLGVVSELTGGDLRYFPNFNCRETGKLVYQLQHDLNREAGYDGVLRIRCSDGMQVIDHYGNCHMSTYTDVELAGIDEDKAIAAVLKHDSKLDIDRGVSFQSALLYTTKCGKRRVRVHNLHLNVVNQIAEVFRYGDVDTSVSVMLRKAIFELQHKNRKDIHQRLTEDCVQILSAYRINCAFSTSQGQLILPEAFKLLPVYIHASLRSHPLRGVGVDMNSDVRAAAMKMFNGMSVKELVWTLYPRMFALHDMNDECGMPDKGEINLPPMIRASYERLDQKGAYFIGNRFRHTLKKPDADMDILDTGSDLFLWLGSKVSSEFLEGVFGVPTLDQIDPNMFALPALTSDKSHQVHNIARQLQSERSRYLQLRIVRQEIDPLEFVFSTWMAEDRNAEVQTYVDYMCVLHRKIQEEMKKVSQY</sequence>
<feature type="domain" description="Sec23/Sec24 helical" evidence="4">
    <location>
        <begin position="723"/>
        <end position="825"/>
    </location>
</feature>
<gene>
    <name evidence="6" type="primary">SFB3_1</name>
    <name evidence="6" type="ORF">EC973_000223</name>
</gene>
<dbReference type="GO" id="GO:0008270">
    <property type="term" value="F:zinc ion binding"/>
    <property type="evidence" value="ECO:0007669"/>
    <property type="project" value="TreeGrafter"/>
</dbReference>
<dbReference type="PANTHER" id="PTHR13803">
    <property type="entry name" value="SEC24-RELATED PROTEIN"/>
    <property type="match status" value="1"/>
</dbReference>
<dbReference type="Pfam" id="PF04811">
    <property type="entry name" value="Sec23_trunk"/>
    <property type="match status" value="1"/>
</dbReference>
<dbReference type="InterPro" id="IPR036465">
    <property type="entry name" value="vWFA_dom_sf"/>
</dbReference>
<evidence type="ECO:0000259" key="4">
    <source>
        <dbReference type="Pfam" id="PF04815"/>
    </source>
</evidence>
<dbReference type="Gene3D" id="2.60.40.1670">
    <property type="entry name" value="beta-sandwich domain of Sec23/24"/>
    <property type="match status" value="2"/>
</dbReference>
<dbReference type="SUPFAM" id="SSF81995">
    <property type="entry name" value="beta-sandwich domain of Sec23/24"/>
    <property type="match status" value="1"/>
</dbReference>
<dbReference type="OrthoDB" id="49016at2759"/>
<dbReference type="SUPFAM" id="SSF53300">
    <property type="entry name" value="vWA-like"/>
    <property type="match status" value="1"/>
</dbReference>
<feature type="compositionally biased region" description="Low complexity" evidence="1">
    <location>
        <begin position="166"/>
        <end position="175"/>
    </location>
</feature>
<dbReference type="InterPro" id="IPR006900">
    <property type="entry name" value="Sec23/24_helical_dom"/>
</dbReference>
<feature type="domain" description="Sec23/Sec24 beta-sandwich" evidence="5">
    <location>
        <begin position="628"/>
        <end position="712"/>
    </location>
</feature>
<comment type="caution">
    <text evidence="6">The sequence shown here is derived from an EMBL/GenBank/DDBJ whole genome shotgun (WGS) entry which is preliminary data.</text>
</comment>
<dbReference type="GO" id="GO:0000149">
    <property type="term" value="F:SNARE binding"/>
    <property type="evidence" value="ECO:0007669"/>
    <property type="project" value="TreeGrafter"/>
</dbReference>
<dbReference type="InterPro" id="IPR050550">
    <property type="entry name" value="SEC23_SEC24_subfamily"/>
</dbReference>
<dbReference type="GO" id="GO:0090110">
    <property type="term" value="P:COPII-coated vesicle cargo loading"/>
    <property type="evidence" value="ECO:0007669"/>
    <property type="project" value="TreeGrafter"/>
</dbReference>
<evidence type="ECO:0000313" key="7">
    <source>
        <dbReference type="Proteomes" id="UP000605846"/>
    </source>
</evidence>
<dbReference type="InterPro" id="IPR007123">
    <property type="entry name" value="Gelsolin-like_dom"/>
</dbReference>
<dbReference type="InterPro" id="IPR012990">
    <property type="entry name" value="Beta-sandwich_Sec23_24"/>
</dbReference>
<dbReference type="Pfam" id="PF08033">
    <property type="entry name" value="Sec23_BS"/>
    <property type="match status" value="1"/>
</dbReference>
<reference evidence="6" key="1">
    <citation type="submission" date="2020-01" db="EMBL/GenBank/DDBJ databases">
        <title>Genome Sequencing of Three Apophysomyces-Like Fungal Strains Confirms a Novel Fungal Genus in the Mucoromycota with divergent Burkholderia-like Endosymbiotic Bacteria.</title>
        <authorList>
            <person name="Stajich J.E."/>
            <person name="Macias A.M."/>
            <person name="Carter-House D."/>
            <person name="Lovett B."/>
            <person name="Kasson L.R."/>
            <person name="Berry K."/>
            <person name="Grigoriev I."/>
            <person name="Chang Y."/>
            <person name="Spatafora J."/>
            <person name="Kasson M.T."/>
        </authorList>
    </citation>
    <scope>NUCLEOTIDE SEQUENCE</scope>
    <source>
        <strain evidence="6">NRRL A-21654</strain>
    </source>
</reference>
<feature type="compositionally biased region" description="Pro residues" evidence="1">
    <location>
        <begin position="48"/>
        <end position="86"/>
    </location>
</feature>
<feature type="compositionally biased region" description="Pro residues" evidence="1">
    <location>
        <begin position="154"/>
        <end position="165"/>
    </location>
</feature>
<dbReference type="AlphaFoldDB" id="A0A8H7BUL2"/>
<dbReference type="InterPro" id="IPR036175">
    <property type="entry name" value="Sec23/24_helical_dom_sf"/>
</dbReference>
<feature type="domain" description="Gelsolin-like" evidence="2">
    <location>
        <begin position="850"/>
        <end position="936"/>
    </location>
</feature>
<feature type="compositionally biased region" description="Pro residues" evidence="1">
    <location>
        <begin position="13"/>
        <end position="25"/>
    </location>
</feature>
<evidence type="ECO:0000313" key="6">
    <source>
        <dbReference type="EMBL" id="KAF7731415.1"/>
    </source>
</evidence>
<dbReference type="Gene3D" id="2.30.30.380">
    <property type="entry name" value="Zn-finger domain of Sec23/24"/>
    <property type="match status" value="1"/>
</dbReference>
<accession>A0A8H7BUL2</accession>
<dbReference type="GO" id="GO:0006886">
    <property type="term" value="P:intracellular protein transport"/>
    <property type="evidence" value="ECO:0007669"/>
    <property type="project" value="InterPro"/>
</dbReference>
<dbReference type="Pfam" id="PF00626">
    <property type="entry name" value="Gelsolin"/>
    <property type="match status" value="1"/>
</dbReference>
<dbReference type="SUPFAM" id="SSF81811">
    <property type="entry name" value="Helical domain of Sec23/24"/>
    <property type="match status" value="1"/>
</dbReference>
<dbReference type="InterPro" id="IPR036180">
    <property type="entry name" value="Gelsolin-like_dom_sf"/>
</dbReference>
<dbReference type="SUPFAM" id="SSF82754">
    <property type="entry name" value="C-terminal, gelsolin-like domain of Sec23/24"/>
    <property type="match status" value="1"/>
</dbReference>
<dbReference type="Gene3D" id="3.40.50.410">
    <property type="entry name" value="von Willebrand factor, type A domain"/>
    <property type="match status" value="1"/>
</dbReference>
<feature type="region of interest" description="Disordered" evidence="1">
    <location>
        <begin position="122"/>
        <end position="215"/>
    </location>
</feature>
<feature type="compositionally biased region" description="Low complexity" evidence="1">
    <location>
        <begin position="1"/>
        <end position="12"/>
    </location>
</feature>
<dbReference type="Gene3D" id="3.40.20.10">
    <property type="entry name" value="Severin"/>
    <property type="match status" value="1"/>
</dbReference>
<dbReference type="GO" id="GO:0070971">
    <property type="term" value="C:endoplasmic reticulum exit site"/>
    <property type="evidence" value="ECO:0007669"/>
    <property type="project" value="TreeGrafter"/>
</dbReference>
<dbReference type="GO" id="GO:0030127">
    <property type="term" value="C:COPII vesicle coat"/>
    <property type="evidence" value="ECO:0007669"/>
    <property type="project" value="InterPro"/>
</dbReference>
<dbReference type="Gene3D" id="1.20.120.730">
    <property type="entry name" value="Sec23/Sec24 helical domain"/>
    <property type="match status" value="1"/>
</dbReference>
<organism evidence="6 7">
    <name type="scientific">Apophysomyces ossiformis</name>
    <dbReference type="NCBI Taxonomy" id="679940"/>
    <lineage>
        <taxon>Eukaryota</taxon>
        <taxon>Fungi</taxon>
        <taxon>Fungi incertae sedis</taxon>
        <taxon>Mucoromycota</taxon>
        <taxon>Mucoromycotina</taxon>
        <taxon>Mucoromycetes</taxon>
        <taxon>Mucorales</taxon>
        <taxon>Mucorineae</taxon>
        <taxon>Mucoraceae</taxon>
        <taxon>Apophysomyces</taxon>
    </lineage>
</organism>
<dbReference type="Proteomes" id="UP000605846">
    <property type="component" value="Unassembled WGS sequence"/>
</dbReference>
<feature type="domain" description="Sec23/Sec24 trunk" evidence="3">
    <location>
        <begin position="383"/>
        <end position="620"/>
    </location>
</feature>
<dbReference type="Pfam" id="PF04815">
    <property type="entry name" value="Sec23_helical"/>
    <property type="match status" value="1"/>
</dbReference>